<feature type="signal peptide" evidence="4">
    <location>
        <begin position="1"/>
        <end position="21"/>
    </location>
</feature>
<feature type="coiled-coil region" evidence="1">
    <location>
        <begin position="1329"/>
        <end position="1356"/>
    </location>
</feature>
<evidence type="ECO:0000256" key="4">
    <source>
        <dbReference type="SAM" id="SignalP"/>
    </source>
</evidence>
<feature type="coiled-coil region" evidence="1">
    <location>
        <begin position="2406"/>
        <end position="2471"/>
    </location>
</feature>
<feature type="region of interest" description="Disordered" evidence="2">
    <location>
        <begin position="56"/>
        <end position="86"/>
    </location>
</feature>
<feature type="chain" id="PRO_5003705873" evidence="4">
    <location>
        <begin position="22"/>
        <end position="3116"/>
    </location>
</feature>
<evidence type="ECO:0000256" key="3">
    <source>
        <dbReference type="SAM" id="Phobius"/>
    </source>
</evidence>
<feature type="compositionally biased region" description="Polar residues" evidence="2">
    <location>
        <begin position="2846"/>
        <end position="2865"/>
    </location>
</feature>
<feature type="compositionally biased region" description="Basic and acidic residues" evidence="2">
    <location>
        <begin position="2769"/>
        <end position="2779"/>
    </location>
</feature>
<dbReference type="VEuPathDB" id="PlasmoDB:PcyM_0424000"/>
<feature type="region of interest" description="Disordered" evidence="2">
    <location>
        <begin position="3073"/>
        <end position="3097"/>
    </location>
</feature>
<feature type="coiled-coil region" evidence="1">
    <location>
        <begin position="2328"/>
        <end position="2355"/>
    </location>
</feature>
<organism evidence="5">
    <name type="scientific">Plasmodium cynomolgi</name>
    <dbReference type="NCBI Taxonomy" id="5827"/>
    <lineage>
        <taxon>Eukaryota</taxon>
        <taxon>Sar</taxon>
        <taxon>Alveolata</taxon>
        <taxon>Apicomplexa</taxon>
        <taxon>Aconoidasida</taxon>
        <taxon>Haemosporida</taxon>
        <taxon>Plasmodiidae</taxon>
        <taxon>Plasmodium</taxon>
        <taxon>Plasmodium (Plasmodium)</taxon>
    </lineage>
</organism>
<name>I6QQT7_9APIC</name>
<feature type="coiled-coil region" evidence="1">
    <location>
        <begin position="2626"/>
        <end position="2653"/>
    </location>
</feature>
<feature type="compositionally biased region" description="Basic and acidic residues" evidence="2">
    <location>
        <begin position="2938"/>
        <end position="2947"/>
    </location>
</feature>
<dbReference type="PANTHER" id="PTHR21713">
    <property type="entry name" value="NASCENT POLYPEPTIDE ASSOCIATED COMPLEX ALPHA SUBUNIT-RELATED"/>
    <property type="match status" value="1"/>
</dbReference>
<reference evidence="5" key="1">
    <citation type="journal article" date="2012" name="Nat. Genet.">
        <title>Plasmodium cynomolgi genome sequences provide insight into Plasmodium vivax and the monkey malaria clade.</title>
        <authorList>
            <person name="Tachibana S."/>
            <person name="Sullivan S.A."/>
            <person name="Kawai S."/>
            <person name="Nakamura S."/>
            <person name="Kim H.R."/>
            <person name="Goto N."/>
            <person name="Arisue N."/>
            <person name="Palacpac N.M.Q."/>
            <person name="Honma H."/>
            <person name="Yagi M."/>
            <person name="Tougan T."/>
            <person name="Katakai Y."/>
            <person name="Kaneko O."/>
            <person name="Mita T."/>
            <person name="Kita K."/>
            <person name="Yasutomi Y."/>
            <person name="Sutton P.L."/>
            <person name="Shakhbatyan R."/>
            <person name="Horii T."/>
            <person name="Yasunaga T."/>
            <person name="Barnwell J.W."/>
            <person name="Escalante A.A."/>
            <person name="Carlton J.M."/>
            <person name="Tanabe K."/>
        </authorList>
    </citation>
    <scope>NUCLEOTIDE SEQUENCE</scope>
    <source>
        <strain evidence="5">Cambodian</strain>
    </source>
</reference>
<accession>I6QQT7</accession>
<keyword evidence="1" id="KW-0175">Coiled coil</keyword>
<feature type="coiled-coil region" evidence="1">
    <location>
        <begin position="1664"/>
        <end position="1715"/>
    </location>
</feature>
<sequence>MEINALWTILCNLLFVLLVSSRDVNRNKSHRFKKELTLSPLYPNLIRSTQVQHDKNYEGGNDIINDGGDEEAHSSNSSFSGASENYSVKGKPSYYSYIKRGDIYTNSSNTNKSLNDSNKLNTISNTFIQNSNIPKTQNKPTEIIPPPIVNQESPSPKQAPPKSTQISNTTDNIDYFDISYENNSYLISQLSPHYSYIYFFDEFKHYASYHKEIQSDYDNIHNSKVKSLLQEVSKAINSCNKEKNELKELINILENPQMLKTQSESYDVKLLEYEDKKQAFTGCLVNKNQENVLQIKNINNEIRDLIEKLTCSQKCETKVYFDMIKTYLVEFKKMPYENYNTFIKQYKNSYHSSIDMIRKIEEQIDNPVTINSIKFTQKEMEYIIDRFEYHLEKAKHSIDQVTTLFHRVNLTHVIKNRFKDHYFNIGNNYSIFRFSKDSLNMLYKALIHKEEIIHNLLGELTGDLEKKISKLLDSEYSITESNNIILQSEETLKFGEDAYNKNIKLIEDLTLYPHLEINKFKKDYEDNMNNFRQNIMYIQSYVTSIKNAYEYNVLEKNFIENKQKNIPSNCNAQEKIDKLLNIIDSINYRKLSVTDNLKKMKDSYKEIEKLKIKIQELIVSIEKKQQYAEELIKKEKEIEILKEDTKNTIEYIKGIIEKIKELISVNKDFDKNFQQVEQLINEALYNKDQFEHKKKDLHTKMKEILHTFHARDLQLFLDDLSQFLKEQEALYQNADTKEKLDQLIKTVKEKQDKLREMKCDDIPNIIENLKKESLNILNLKDDVINKQFENMRTELSSSLDEMTKEYNALKSSIEEYEAEKKKIENHKQSIIKRKNIFIVNKHEKDEDVQEGKNTYSEFISNKETILKRESPIRNQLNVLKEKRRNIKTTLQTYRDAIQKLETYTEKKDTEAKMMLEKLNTQMENFKLNEAEKSFNDCKSIISNTINEVENENKNIDTIKRVNIAMKRSTINKESVEQLIRNKDNLLKEKIEKHFQKINIDKLIGQSAKENMLNNLEREKVIINQKLNDSRLNDLKLQIEKTLSYCEKSRENIKGNNGTHPEELNESEIDWESAKGKIEILNSNYQALNKITDDIINKQYDEIIVLIDREINWKGKDIEFKIEQRTHALEKMKAKLSSFDTSEDVKKYQSDINKEELKKIKEMSTIVLNKIDQNKNQLINIKTKPSGYVEEWNGIKNKKIESNKEKDKQIVYNTNRSDIEKVYKNISDMYNELDNLEKEETTSHDVDNIEMQYDRLLINFFVQKINEENTKAKELMKEINSHIGKIDKGIQAKTFNERRKEATEFEFSQYHQISLNNSKKIAEILQHAVNKKGEAERSKETNEVKSIKNEVNTYLQQVIDEYNSMQRALGDIKNVNDLLISTDDKAIAEEISKSTKEAENFVEQAQIELGEINKIIEEIEDKIDQEMENRNNIHIDLEDKQIDEEVYKIRKIHEEVTNMKIAMNEHLNRTKAGIENCLSQVRNAKRGKIKIDFLNNNKKNNILKDINIRNVNKNVSICMVHAKEVNKIEDEAKKEHDLFLEHEEDINRSLIIGIETKSKKRKNEATEIMAQIKEKHSTIKTELQQFSENLKLLNEKYNLSEEESIFANPTSTQANESIQYNIRKVKQNLLYIDNIAKEIDTILTNAQDSIRSISEISKLDGNSTLQMVEKEAEDYVKYLEKITKEKELMQYKRKDLDLIKSDIENIETELKKHRKLFETGLLNKISEIAKMRKLYMDSAEQLLNSSVSNFATLFNGFNLKKYKIETNLDVYKRKINEFRTEFLQPYESIQNKEKSILDPSIDFSGAKNLREEAQKEEKNIENIEKRTKKYLSDIKKMESITFIRNMRQTLDELNETFKQKYAEVEGDHAEIKKITEDIKNLNDESSSSTKLQQAEDKNSQMKAKANHYSLMNEAHAILEQIVKSANFVGIKIVTELQPSDLVSKARLQEAPELQFEPQDKVTLESGQFLENTNELDIHENVQAAYNAVLQIYKYSDDIDRKKEECEQLVKNGKDICLKIKSINEIKVMIQKSKDKESALSAKVSYSFTKLSELYNIKFNDENSDAILETPSKEELKKLRDAFNEEKGTIANLAKLNSYKTDFESHIHNLNDLAKIVDNLKASETLPKNIEETKTSINLISTKFGTIEKEIESINSSFDQLLQKGKKCEMIKYKLVRDNLSTKINDNSALIKEIQKKATEYLTYIQNNYISIFKDIDMLNENLDGKSVSTYAKTKIEEANDLSAQLTAAVIEYKGIANSIRKEFIDVNEHTEIGAFENSVKMLKDQYDDLINKKNSIIELHNKINLTKLREIRATSDKYVDIAVLLGAVVQDQRKKLQEAKNELDTLKDHIEVKEKELIKLDSSSTLVSIKEFDEIYDNIKYNVEQLHRIEVTNINELKKGKAYEESILHLLNRRAMLRDDLHNYEEKDRLENKNVEMSNEDNNQIRQTSEVIKKLENEFQNLLKIIQQNNNICSNNNIKHSISDILKNVETIRERFVQNYPEREKYHQIEINYNDIKGIVNEVATNPEISIFTENINTYIQQQIRSAHNSEDAQKIKDIIEDVTSNYRTIKSKLPQVNNALDRIQIKKNDMDTLFESLSKENVNNYNSAKNFIDDSDKTIKHIADQVSKMSNLINYAEREIKELEEKMYSILNRPVIDNSASEQDNLSSDTQGNDIDEAQKQKSAEEQDNPLSDTQGNDIDEAQKQKSAEEEDKLLSDTQRKHTDEAQEQKSAEEPNKLLSDTQGNDTDESQKQNSAEEEGKPLSSTQENHTDESQKENSAEEPINLLSDTQGNNTDETQKQKSPEEQDKPLSNTQGNHTDESQKDNLAEEQDKLLSDTQGKHTEEAQTQNSAEEQDNPLSDTQGNDIDEAQKQKSAEEEDKLLSDTQGKHTDEDQEHKSAEEPIQLLSDTQGNDTDESQKQNSAEEQGKPLSSTQGNHTDEAQKENSAEESINLLSDSQESDTDEAQEQKSTEEEDKLLSDIQWNDADEAQERKSDEEQILDLSKQQMHSNEGNKNYMNTTDSTNGEKQTEEEESQNEDHSQAGGTHSRVRLAGGIILGLSVFSGAVYISFRNKDKGEENKDPESIGDQFEDNDIFNADDKEEVIEVCFENSDYPD</sequence>
<dbReference type="EMBL" id="JQ422046">
    <property type="protein sequence ID" value="AFM44727.1"/>
    <property type="molecule type" value="Genomic_DNA"/>
</dbReference>
<evidence type="ECO:0000256" key="1">
    <source>
        <dbReference type="SAM" id="Coils"/>
    </source>
</evidence>
<feature type="region of interest" description="Disordered" evidence="2">
    <location>
        <begin position="2678"/>
        <end position="3047"/>
    </location>
</feature>
<feature type="coiled-coil region" evidence="1">
    <location>
        <begin position="1568"/>
        <end position="1602"/>
    </location>
</feature>
<proteinExistence type="predicted"/>
<feature type="coiled-coil region" evidence="1">
    <location>
        <begin position="733"/>
        <end position="760"/>
    </location>
</feature>
<reference evidence="5" key="2">
    <citation type="submission" date="2012-01" db="EMBL/GenBank/DDBJ databases">
        <authorList>
            <person name="Tachibana S.-I."/>
            <person name="Sullivan S.A."/>
            <person name="Barnwell J.W."/>
            <person name="Carlton J.M."/>
            <person name="Tanabe K."/>
        </authorList>
    </citation>
    <scope>NUCLEOTIDE SEQUENCE</scope>
    <source>
        <strain evidence="5">Cambodian</strain>
    </source>
</reference>
<dbReference type="GO" id="GO:0005854">
    <property type="term" value="C:nascent polypeptide-associated complex"/>
    <property type="evidence" value="ECO:0007669"/>
    <property type="project" value="InterPro"/>
</dbReference>
<gene>
    <name evidence="5" type="primary">RBP2B</name>
</gene>
<feature type="compositionally biased region" description="Polar residues" evidence="2">
    <location>
        <begin position="2949"/>
        <end position="2958"/>
    </location>
</feature>
<feature type="compositionally biased region" description="Basic and acidic residues" evidence="2">
    <location>
        <begin position="2818"/>
        <end position="2845"/>
    </location>
</feature>
<dbReference type="InterPro" id="IPR016641">
    <property type="entry name" value="EGD2/NACA0like"/>
</dbReference>
<feature type="compositionally biased region" description="Polar residues" evidence="2">
    <location>
        <begin position="3004"/>
        <end position="3022"/>
    </location>
</feature>
<feature type="coiled-coil region" evidence="1">
    <location>
        <begin position="1218"/>
        <end position="1281"/>
    </location>
</feature>
<feature type="compositionally biased region" description="Polar residues" evidence="2">
    <location>
        <begin position="2920"/>
        <end position="2937"/>
    </location>
</feature>
<keyword evidence="4" id="KW-0732">Signal</keyword>
<feature type="transmembrane region" description="Helical" evidence="3">
    <location>
        <begin position="3052"/>
        <end position="3071"/>
    </location>
</feature>
<feature type="compositionally biased region" description="Basic and acidic residues" evidence="2">
    <location>
        <begin position="2797"/>
        <end position="2809"/>
    </location>
</feature>
<keyword evidence="3" id="KW-1133">Transmembrane helix</keyword>
<keyword evidence="3" id="KW-0812">Transmembrane</keyword>
<feature type="compositionally biased region" description="Basic and acidic residues" evidence="2">
    <location>
        <begin position="3073"/>
        <end position="3084"/>
    </location>
</feature>
<evidence type="ECO:0000313" key="5">
    <source>
        <dbReference type="EMBL" id="AFM44727.1"/>
    </source>
</evidence>
<feature type="region of interest" description="Disordered" evidence="2">
    <location>
        <begin position="147"/>
        <end position="168"/>
    </location>
</feature>
<feature type="coiled-coil region" evidence="1">
    <location>
        <begin position="1805"/>
        <end position="1910"/>
    </location>
</feature>
<dbReference type="VEuPathDB" id="PlasmoDB:PCYB_081060"/>
<protein>
    <submittedName>
        <fullName evidence="5">Reticulocyte-binding protein 2b</fullName>
    </submittedName>
</protein>
<feature type="compositionally biased region" description="Low complexity" evidence="2">
    <location>
        <begin position="74"/>
        <end position="86"/>
    </location>
</feature>
<feature type="compositionally biased region" description="Basic and acidic residues" evidence="2">
    <location>
        <begin position="2869"/>
        <end position="2901"/>
    </location>
</feature>
<feature type="compositionally biased region" description="Basic and acidic residues" evidence="2">
    <location>
        <begin position="2701"/>
        <end position="2736"/>
    </location>
</feature>
<feature type="coiled-coil region" evidence="1">
    <location>
        <begin position="785"/>
        <end position="833"/>
    </location>
</feature>
<evidence type="ECO:0000256" key="2">
    <source>
        <dbReference type="SAM" id="MobiDB-lite"/>
    </source>
</evidence>
<keyword evidence="3" id="KW-0472">Membrane</keyword>
<feature type="coiled-coil region" evidence="1">
    <location>
        <begin position="1401"/>
        <end position="1435"/>
    </location>
</feature>
<feature type="compositionally biased region" description="Polar residues" evidence="2">
    <location>
        <begin position="150"/>
        <end position="168"/>
    </location>
</feature>
<feature type="compositionally biased region" description="Polar residues" evidence="2">
    <location>
        <begin position="2787"/>
        <end position="2796"/>
    </location>
</feature>